<dbReference type="SUPFAM" id="SSF48256">
    <property type="entry name" value="Citrate synthase"/>
    <property type="match status" value="1"/>
</dbReference>
<accession>A0ABY7MAF3</accession>
<dbReference type="InterPro" id="IPR016142">
    <property type="entry name" value="Citrate_synth-like_lrg_a-sub"/>
</dbReference>
<proteinExistence type="predicted"/>
<gene>
    <name evidence="1" type="ORF">O0235_10830</name>
</gene>
<dbReference type="Gene3D" id="1.10.580.10">
    <property type="entry name" value="Citrate Synthase, domain 1"/>
    <property type="match status" value="1"/>
</dbReference>
<organism evidence="1 2">
    <name type="scientific">Tepidiforma flava</name>
    <dbReference type="NCBI Taxonomy" id="3004094"/>
    <lineage>
        <taxon>Bacteria</taxon>
        <taxon>Bacillati</taxon>
        <taxon>Chloroflexota</taxon>
        <taxon>Tepidiformia</taxon>
        <taxon>Tepidiformales</taxon>
        <taxon>Tepidiformaceae</taxon>
        <taxon>Tepidiforma</taxon>
    </lineage>
</organism>
<reference evidence="1 2" key="1">
    <citation type="journal article" date="2023" name="ISME J.">
        <title>Thermophilic Dehalococcoidia with unusual traits shed light on an unexpected past.</title>
        <authorList>
            <person name="Palmer M."/>
            <person name="Covington J.K."/>
            <person name="Zhou E.M."/>
            <person name="Thomas S.C."/>
            <person name="Habib N."/>
            <person name="Seymour C.O."/>
            <person name="Lai D."/>
            <person name="Johnston J."/>
            <person name="Hashimi A."/>
            <person name="Jiao J.Y."/>
            <person name="Muok A.R."/>
            <person name="Liu L."/>
            <person name="Xian W.D."/>
            <person name="Zhi X.Y."/>
            <person name="Li M.M."/>
            <person name="Silva L.P."/>
            <person name="Bowen B.P."/>
            <person name="Louie K."/>
            <person name="Briegel A."/>
            <person name="Pett-Ridge J."/>
            <person name="Weber P.K."/>
            <person name="Tocheva E.I."/>
            <person name="Woyke T."/>
            <person name="Northen T.R."/>
            <person name="Mayali X."/>
            <person name="Li W.J."/>
            <person name="Hedlund B.P."/>
        </authorList>
    </citation>
    <scope>NUCLEOTIDE SEQUENCE [LARGE SCALE GENOMIC DNA]</scope>
    <source>
        <strain evidence="1 2">YIM 72310</strain>
    </source>
</reference>
<dbReference type="EMBL" id="CP115149">
    <property type="protein sequence ID" value="WBL37551.1"/>
    <property type="molecule type" value="Genomic_DNA"/>
</dbReference>
<sequence length="48" mass="5608">MYTPIFAMSRIAGWTAHLLEQYADNRLVRPNALYEGADLRPYVPLEQR</sequence>
<dbReference type="InterPro" id="IPR036969">
    <property type="entry name" value="Citrate_synthase_sf"/>
</dbReference>
<dbReference type="Proteomes" id="UP001212803">
    <property type="component" value="Chromosome"/>
</dbReference>
<protein>
    <recommendedName>
        <fullName evidence="3">Citrate synthase (unknown stereospecificity)</fullName>
    </recommendedName>
</protein>
<evidence type="ECO:0000313" key="2">
    <source>
        <dbReference type="Proteomes" id="UP001212803"/>
    </source>
</evidence>
<evidence type="ECO:0008006" key="3">
    <source>
        <dbReference type="Google" id="ProtNLM"/>
    </source>
</evidence>
<keyword evidence="2" id="KW-1185">Reference proteome</keyword>
<name>A0ABY7MAF3_9CHLR</name>
<dbReference type="Pfam" id="PF00285">
    <property type="entry name" value="Citrate_synt"/>
    <property type="match status" value="1"/>
</dbReference>
<dbReference type="InterPro" id="IPR002020">
    <property type="entry name" value="Citrate_synthase"/>
</dbReference>
<evidence type="ECO:0000313" key="1">
    <source>
        <dbReference type="EMBL" id="WBL37551.1"/>
    </source>
</evidence>